<dbReference type="PROSITE" id="PS50893">
    <property type="entry name" value="ABC_TRANSPORTER_2"/>
    <property type="match status" value="1"/>
</dbReference>
<evidence type="ECO:0000256" key="1">
    <source>
        <dbReference type="ARBA" id="ARBA00022741"/>
    </source>
</evidence>
<dbReference type="PROSITE" id="PS00211">
    <property type="entry name" value="ABC_TRANSPORTER_1"/>
    <property type="match status" value="1"/>
</dbReference>
<evidence type="ECO:0000313" key="5">
    <source>
        <dbReference type="Proteomes" id="UP001519293"/>
    </source>
</evidence>
<dbReference type="InterPro" id="IPR051309">
    <property type="entry name" value="ABCF_ATPase"/>
</dbReference>
<name>A0ABS4RDH8_9BACI</name>
<dbReference type="InterPro" id="IPR017871">
    <property type="entry name" value="ABC_transporter-like_CS"/>
</dbReference>
<reference evidence="4 5" key="1">
    <citation type="submission" date="2021-03" db="EMBL/GenBank/DDBJ databases">
        <title>Genomic Encyclopedia of Type Strains, Phase IV (KMG-IV): sequencing the most valuable type-strain genomes for metagenomic binning, comparative biology and taxonomic classification.</title>
        <authorList>
            <person name="Goeker M."/>
        </authorList>
    </citation>
    <scope>NUCLEOTIDE SEQUENCE [LARGE SCALE GENOMIC DNA]</scope>
    <source>
        <strain evidence="4 5">DSM 26675</strain>
    </source>
</reference>
<protein>
    <submittedName>
        <fullName evidence="4">Macrolide transport system ATP-binding/permease protein</fullName>
    </submittedName>
</protein>
<keyword evidence="1" id="KW-0547">Nucleotide-binding</keyword>
<dbReference type="RefSeq" id="WP_066400691.1">
    <property type="nucleotide sequence ID" value="NZ_JAGIKZ010000006.1"/>
</dbReference>
<dbReference type="InterPro" id="IPR003439">
    <property type="entry name" value="ABC_transporter-like_ATP-bd"/>
</dbReference>
<dbReference type="EMBL" id="JAGIKZ010000006">
    <property type="protein sequence ID" value="MBP2240952.1"/>
    <property type="molecule type" value="Genomic_DNA"/>
</dbReference>
<comment type="caution">
    <text evidence="4">The sequence shown here is derived from an EMBL/GenBank/DDBJ whole genome shotgun (WGS) entry which is preliminary data.</text>
</comment>
<proteinExistence type="predicted"/>
<dbReference type="CDD" id="cd03221">
    <property type="entry name" value="ABCF_EF-3"/>
    <property type="match status" value="2"/>
</dbReference>
<dbReference type="Proteomes" id="UP001519293">
    <property type="component" value="Unassembled WGS sequence"/>
</dbReference>
<sequence>MEQICFELDNIEVNFLDKEVLKIDRLAVHQFDRIGIVGKNGAGKSTLLKLLANRIQPTTGTSHCHTGFGYFEQLGAPTSVEADPAILRRLDVPKEANQLSGGEQTRLKLAQLFTHYNEALLIDEPTTHLDQDGIAFFLDELRYYYGALILISHDRAVLDELVTTIWEVQDSKVRVYSGNYSEYLAQKQAEQERQNHAHEQFLKEKGRLEKAAQEKMKKAEKVAQAGRMSKKEANAMPNKSFMTKSKGTSQKAVQRAAKAIESRIDQLHEVEAVKVDRPIIFHQSKSLELHNKFPIMADRFTLQIENNQLLDAVSFQLPLGKKIAITGSNGSGKSTLLHSIANNSSGLTISPKAKIGYFRQMSYQFSSDETVLQFLKNRSEYDEGFLRSVLHSMQFIGTDILKRVKSLSGGEAIRLQLCHLFLGEYNILLLDEPTNFLDINAIEALEQFIKAYKGTIIFVSHDQQFIKNVGDVRFHISDKQLIQQ</sequence>
<dbReference type="NCBIfam" id="NF000355">
    <property type="entry name" value="ribo_prot_ABC_F"/>
    <property type="match status" value="1"/>
</dbReference>
<dbReference type="InterPro" id="IPR027417">
    <property type="entry name" value="P-loop_NTPase"/>
</dbReference>
<evidence type="ECO:0000256" key="2">
    <source>
        <dbReference type="ARBA" id="ARBA00022840"/>
    </source>
</evidence>
<dbReference type="Pfam" id="PF00005">
    <property type="entry name" value="ABC_tran"/>
    <property type="match status" value="2"/>
</dbReference>
<dbReference type="PANTHER" id="PTHR42855">
    <property type="entry name" value="ABC TRANSPORTER ATP-BINDING SUBUNIT"/>
    <property type="match status" value="1"/>
</dbReference>
<evidence type="ECO:0000313" key="4">
    <source>
        <dbReference type="EMBL" id="MBP2240952.1"/>
    </source>
</evidence>
<organism evidence="4 5">
    <name type="scientific">Cytobacillus eiseniae</name>
    <dbReference type="NCBI Taxonomy" id="762947"/>
    <lineage>
        <taxon>Bacteria</taxon>
        <taxon>Bacillati</taxon>
        <taxon>Bacillota</taxon>
        <taxon>Bacilli</taxon>
        <taxon>Bacillales</taxon>
        <taxon>Bacillaceae</taxon>
        <taxon>Cytobacillus</taxon>
    </lineage>
</organism>
<accession>A0ABS4RDH8</accession>
<dbReference type="PANTHER" id="PTHR42855:SF2">
    <property type="entry name" value="DRUG RESISTANCE ABC TRANSPORTER,ATP-BINDING PROTEIN"/>
    <property type="match status" value="1"/>
</dbReference>
<gene>
    <name evidence="4" type="ORF">J2Z40_001512</name>
</gene>
<dbReference type="Gene3D" id="3.40.50.300">
    <property type="entry name" value="P-loop containing nucleotide triphosphate hydrolases"/>
    <property type="match status" value="3"/>
</dbReference>
<dbReference type="SUPFAM" id="SSF52540">
    <property type="entry name" value="P-loop containing nucleoside triphosphate hydrolases"/>
    <property type="match status" value="2"/>
</dbReference>
<dbReference type="InterPro" id="IPR003593">
    <property type="entry name" value="AAA+_ATPase"/>
</dbReference>
<dbReference type="NCBIfam" id="NF000168">
    <property type="entry name" value="ABCF_Msr_all"/>
    <property type="match status" value="1"/>
</dbReference>
<keyword evidence="5" id="KW-1185">Reference proteome</keyword>
<evidence type="ECO:0000259" key="3">
    <source>
        <dbReference type="PROSITE" id="PS50893"/>
    </source>
</evidence>
<feature type="domain" description="ABC transporter" evidence="3">
    <location>
        <begin position="6"/>
        <end position="202"/>
    </location>
</feature>
<dbReference type="SMART" id="SM00382">
    <property type="entry name" value="AAA"/>
    <property type="match status" value="2"/>
</dbReference>
<dbReference type="GO" id="GO:0005524">
    <property type="term" value="F:ATP binding"/>
    <property type="evidence" value="ECO:0007669"/>
    <property type="project" value="UniProtKB-KW"/>
</dbReference>
<keyword evidence="2 4" id="KW-0067">ATP-binding</keyword>